<evidence type="ECO:0000256" key="1">
    <source>
        <dbReference type="SAM" id="MobiDB-lite"/>
    </source>
</evidence>
<feature type="region of interest" description="Disordered" evidence="1">
    <location>
        <begin position="59"/>
        <end position="88"/>
    </location>
</feature>
<dbReference type="EMBL" id="BTFW01000001">
    <property type="protein sequence ID" value="GMM61885.1"/>
    <property type="molecule type" value="Genomic_DNA"/>
</dbReference>
<dbReference type="InterPro" id="IPR023614">
    <property type="entry name" value="Porin_dom_sf"/>
</dbReference>
<name>A0ABQ6P9F1_9SPHN</name>
<evidence type="ECO:0008006" key="4">
    <source>
        <dbReference type="Google" id="ProtNLM"/>
    </source>
</evidence>
<evidence type="ECO:0000313" key="2">
    <source>
        <dbReference type="EMBL" id="GMM61885.1"/>
    </source>
</evidence>
<reference evidence="2 3" key="1">
    <citation type="submission" date="2023-06" db="EMBL/GenBank/DDBJ databases">
        <title>Draft genome sequence of Novosphingobium sp. strain IK01.</title>
        <authorList>
            <person name="Hatamoto M."/>
            <person name="Ikarashi T."/>
            <person name="Yamaguchi T."/>
        </authorList>
    </citation>
    <scope>NUCLEOTIDE SEQUENCE [LARGE SCALE GENOMIC DNA]</scope>
    <source>
        <strain evidence="2 3">IK01</strain>
    </source>
</reference>
<dbReference type="SUPFAM" id="SSF56935">
    <property type="entry name" value="Porins"/>
    <property type="match status" value="1"/>
</dbReference>
<dbReference type="Proteomes" id="UP001187221">
    <property type="component" value="Unassembled WGS sequence"/>
</dbReference>
<comment type="caution">
    <text evidence="2">The sequence shown here is derived from an EMBL/GenBank/DDBJ whole genome shotgun (WGS) entry which is preliminary data.</text>
</comment>
<proteinExistence type="predicted"/>
<accession>A0ABQ6P9F1</accession>
<organism evidence="2 3">
    <name type="scientific">Novosphingobium pituita</name>
    <dbReference type="NCBI Taxonomy" id="3056842"/>
    <lineage>
        <taxon>Bacteria</taxon>
        <taxon>Pseudomonadati</taxon>
        <taxon>Pseudomonadota</taxon>
        <taxon>Alphaproteobacteria</taxon>
        <taxon>Sphingomonadales</taxon>
        <taxon>Sphingomonadaceae</taxon>
        <taxon>Novosphingobium</taxon>
    </lineage>
</organism>
<gene>
    <name evidence="2" type="ORF">NUTIK01_26620</name>
</gene>
<feature type="compositionally biased region" description="Low complexity" evidence="1">
    <location>
        <begin position="72"/>
        <end position="84"/>
    </location>
</feature>
<evidence type="ECO:0000313" key="3">
    <source>
        <dbReference type="Proteomes" id="UP001187221"/>
    </source>
</evidence>
<dbReference type="Gene3D" id="2.40.160.10">
    <property type="entry name" value="Porin"/>
    <property type="match status" value="1"/>
</dbReference>
<sequence>MKAHKKLVNTPLSSVMLAGMITLGMTLGATPAMAGTSAALLKRLHEKGILSDEEYEQLVHEDEAENAPPTPATAVETPASAPPAQVADSERFVRRTASGVGLEVGDVTLKFSGSVNGFYVHDNPQAPNATSSVAGGVVNVGGNTSAVRNGLLPGFLKIEATTQQGGWDVGAHFGMYPGINSAAWGALGANNGGQPTGLATSGIDFRQTYLTVGRAGYGELKIGRDIGLFGSDAILNDITLLSPGSPGGNVAPANTTLGRIGVGYIYTDFQPQITYTTPDFKGFKVAGGVFQPLHSLTGPAETNSEPGFQAKITYDTKVGPVGAHLWVSGITQKHDTVTSSLSYTGKGIDFGAKLNSGPVTVVGYYYTASGLGTTALNLFDSDGLGNARDSQGFYAQATATFGKFTLGGSYGESRLSYANALDASANPTLVKVNSSWVGQVRYGLTSWVTLIGEYVSTKAVAHNGNRAKSDTLAIGGILFF</sequence>
<keyword evidence="3" id="KW-1185">Reference proteome</keyword>
<protein>
    <recommendedName>
        <fullName evidence="4">Porin</fullName>
    </recommendedName>
</protein>